<dbReference type="Proteomes" id="UP000051643">
    <property type="component" value="Unassembled WGS sequence"/>
</dbReference>
<keyword evidence="3" id="KW-0479">Metal-binding</keyword>
<dbReference type="InterPro" id="IPR029044">
    <property type="entry name" value="Nucleotide-diphossugar_trans"/>
</dbReference>
<evidence type="ECO:0000256" key="2">
    <source>
        <dbReference type="ARBA" id="ARBA00022679"/>
    </source>
</evidence>
<comment type="caution">
    <text evidence="4">The sequence shown here is derived from an EMBL/GenBank/DDBJ whole genome shotgun (WGS) entry which is preliminary data.</text>
</comment>
<keyword evidence="5" id="KW-1185">Reference proteome</keyword>
<dbReference type="OrthoDB" id="695971at2"/>
<keyword evidence="2" id="KW-0808">Transferase</keyword>
<protein>
    <recommendedName>
        <fullName evidence="6">Glycosyl transferase</fullName>
    </recommendedName>
</protein>
<sequence>MESDVHSGDRVNIVTYADGFYIQHACLMLMSLKDVISRDREYDVFVYYSNCDEKLLSKFKNSLGNYLPQNVSYQLIECDFGISDKLKAKSAHLSASIYDKVLIYDRIPSHINKVVFFDADIILEKDPAIIFDIDLGDDYVGAVKDQVFENFTKEAKLTLEISANQYFNTGVMLVNLIKWRHDKISKRSLEFALEKWDLTPYHDQDAFNYVIKGNWKEISPLWNPRILNKIIIKGEEKIYNKMQVYRMNLSYLVHYSGPEKPWLYMSFHPKKNVYLNYLKISEFKDYKFPDYNFKNLIKKQIIGLRRRFYFFRKRLRLT</sequence>
<dbReference type="SUPFAM" id="SSF53448">
    <property type="entry name" value="Nucleotide-diphospho-sugar transferases"/>
    <property type="match status" value="1"/>
</dbReference>
<dbReference type="GO" id="GO:0016757">
    <property type="term" value="F:glycosyltransferase activity"/>
    <property type="evidence" value="ECO:0007669"/>
    <property type="project" value="UniProtKB-KW"/>
</dbReference>
<dbReference type="PANTHER" id="PTHR13778:SF47">
    <property type="entry name" value="LIPOPOLYSACCHARIDE 1,3-GALACTOSYLTRANSFERASE"/>
    <property type="match status" value="1"/>
</dbReference>
<name>A0A0Q9Z869_9FLAO</name>
<dbReference type="GO" id="GO:0046872">
    <property type="term" value="F:metal ion binding"/>
    <property type="evidence" value="ECO:0007669"/>
    <property type="project" value="UniProtKB-KW"/>
</dbReference>
<dbReference type="Gene3D" id="3.90.550.10">
    <property type="entry name" value="Spore Coat Polysaccharide Biosynthesis Protein SpsA, Chain A"/>
    <property type="match status" value="1"/>
</dbReference>
<dbReference type="RefSeq" id="WP_057481636.1">
    <property type="nucleotide sequence ID" value="NZ_BMWR01000003.1"/>
</dbReference>
<evidence type="ECO:0000256" key="3">
    <source>
        <dbReference type="ARBA" id="ARBA00022723"/>
    </source>
</evidence>
<dbReference type="PANTHER" id="PTHR13778">
    <property type="entry name" value="GLYCOSYLTRANSFERASE 8 DOMAIN-CONTAINING PROTEIN"/>
    <property type="match status" value="1"/>
</dbReference>
<keyword evidence="1" id="KW-0328">Glycosyltransferase</keyword>
<dbReference type="AlphaFoldDB" id="A0A0Q9Z869"/>
<gene>
    <name evidence="4" type="ORF">APR42_04330</name>
</gene>
<accession>A0A0Q9Z869</accession>
<reference evidence="4" key="1">
    <citation type="submission" date="2015-10" db="EMBL/GenBank/DDBJ databases">
        <title>Draft genome sequence of Salegentibacter mishustinae KCTC 12263.</title>
        <authorList>
            <person name="Lin W."/>
            <person name="Zheng Q."/>
        </authorList>
    </citation>
    <scope>NUCLEOTIDE SEQUENCE [LARGE SCALE GENOMIC DNA]</scope>
    <source>
        <strain evidence="4">KCTC 12263</strain>
    </source>
</reference>
<dbReference type="InterPro" id="IPR002495">
    <property type="entry name" value="Glyco_trans_8"/>
</dbReference>
<evidence type="ECO:0000256" key="1">
    <source>
        <dbReference type="ARBA" id="ARBA00022676"/>
    </source>
</evidence>
<proteinExistence type="predicted"/>
<dbReference type="InterPro" id="IPR050748">
    <property type="entry name" value="Glycosyltrans_8_dom-fam"/>
</dbReference>
<evidence type="ECO:0000313" key="5">
    <source>
        <dbReference type="Proteomes" id="UP000051643"/>
    </source>
</evidence>
<dbReference type="STRING" id="270918.APR42_04330"/>
<evidence type="ECO:0008006" key="6">
    <source>
        <dbReference type="Google" id="ProtNLM"/>
    </source>
</evidence>
<organism evidence="4 5">
    <name type="scientific">Salegentibacter mishustinae</name>
    <dbReference type="NCBI Taxonomy" id="270918"/>
    <lineage>
        <taxon>Bacteria</taxon>
        <taxon>Pseudomonadati</taxon>
        <taxon>Bacteroidota</taxon>
        <taxon>Flavobacteriia</taxon>
        <taxon>Flavobacteriales</taxon>
        <taxon>Flavobacteriaceae</taxon>
        <taxon>Salegentibacter</taxon>
    </lineage>
</organism>
<dbReference type="EMBL" id="LKTP01000012">
    <property type="protein sequence ID" value="KRG29164.1"/>
    <property type="molecule type" value="Genomic_DNA"/>
</dbReference>
<dbReference type="Pfam" id="PF01501">
    <property type="entry name" value="Glyco_transf_8"/>
    <property type="match status" value="1"/>
</dbReference>
<evidence type="ECO:0000313" key="4">
    <source>
        <dbReference type="EMBL" id="KRG29164.1"/>
    </source>
</evidence>